<evidence type="ECO:0008006" key="3">
    <source>
        <dbReference type="Google" id="ProtNLM"/>
    </source>
</evidence>
<dbReference type="SUPFAM" id="SSF52096">
    <property type="entry name" value="ClpP/crotonase"/>
    <property type="match status" value="1"/>
</dbReference>
<proteinExistence type="predicted"/>
<dbReference type="EMBL" id="LAZR01012767">
    <property type="protein sequence ID" value="KKM25194.1"/>
    <property type="molecule type" value="Genomic_DNA"/>
</dbReference>
<dbReference type="InterPro" id="IPR029045">
    <property type="entry name" value="ClpP/crotonase-like_dom_sf"/>
</dbReference>
<reference evidence="2" key="1">
    <citation type="journal article" date="2015" name="Nature">
        <title>Complex archaea that bridge the gap between prokaryotes and eukaryotes.</title>
        <authorList>
            <person name="Spang A."/>
            <person name="Saw J.H."/>
            <person name="Jorgensen S.L."/>
            <person name="Zaremba-Niedzwiedzka K."/>
            <person name="Martijn J."/>
            <person name="Lind A.E."/>
            <person name="van Eijk R."/>
            <person name="Schleper C."/>
            <person name="Guy L."/>
            <person name="Ettema T.J."/>
        </authorList>
    </citation>
    <scope>NUCLEOTIDE SEQUENCE</scope>
</reference>
<evidence type="ECO:0000313" key="2">
    <source>
        <dbReference type="EMBL" id="KKM25194.1"/>
    </source>
</evidence>
<gene>
    <name evidence="2" type="ORF">LCGC14_1597460</name>
</gene>
<evidence type="ECO:0000256" key="1">
    <source>
        <dbReference type="SAM" id="MobiDB-lite"/>
    </source>
</evidence>
<dbReference type="CDD" id="cd07016">
    <property type="entry name" value="S14_ClpP_1"/>
    <property type="match status" value="1"/>
</dbReference>
<comment type="caution">
    <text evidence="2">The sequence shown here is derived from an EMBL/GenBank/DDBJ whole genome shotgun (WGS) entry which is preliminary data.</text>
</comment>
<dbReference type="AlphaFoldDB" id="A0A0F9IYK6"/>
<accession>A0A0F9IYK6</accession>
<name>A0A0F9IYK6_9ZZZZ</name>
<feature type="region of interest" description="Disordered" evidence="1">
    <location>
        <begin position="337"/>
        <end position="367"/>
    </location>
</feature>
<dbReference type="Pfam" id="PF00574">
    <property type="entry name" value="CLP_protease"/>
    <property type="match status" value="1"/>
</dbReference>
<protein>
    <recommendedName>
        <fullName evidence="3">Peptidase S14 ClpP</fullName>
    </recommendedName>
</protein>
<dbReference type="InterPro" id="IPR023562">
    <property type="entry name" value="ClpP/TepA"/>
</dbReference>
<sequence length="367" mass="40383">MTVLEWSGEIGWELWTPELRAQLKASKGDDLTIRFSSVGGSIFEGSDIFNMLADHRRDNPSIKMNLEIKSTALSMGSAIAASPVFDDVSVEQTSMFMLHNPWTFAMGDFDKLQTQADFLKSARDMFAKIYSAKSGQSITDTIDDMSAETWFFGQEIIDAGFANRMNESVSSAEPAAGIVGIGQDKTYVLIAVKAKFQEMKKRQKELNEGVEFDEERAVACLKGTSNTKIVSKSKGDTNNSNNPEDSTVKTKADLIKELPVVYDECVQEGVQKGIKDGVKMERERVKKLADMKAQDNYKDIPEVVAVIDKAMIEGDSLEDATTKMNAAMVTIMNDPAKARAAAQESPGDIQGGDQNTPVTQTKRIREV</sequence>
<feature type="compositionally biased region" description="Polar residues" evidence="1">
    <location>
        <begin position="352"/>
        <end position="361"/>
    </location>
</feature>
<organism evidence="2">
    <name type="scientific">marine sediment metagenome</name>
    <dbReference type="NCBI Taxonomy" id="412755"/>
    <lineage>
        <taxon>unclassified sequences</taxon>
        <taxon>metagenomes</taxon>
        <taxon>ecological metagenomes</taxon>
    </lineage>
</organism>
<dbReference type="Gene3D" id="3.90.226.10">
    <property type="entry name" value="2-enoyl-CoA Hydratase, Chain A, domain 1"/>
    <property type="match status" value="1"/>
</dbReference>